<accession>A0A1J1HUL0</accession>
<evidence type="ECO:0000313" key="7">
    <source>
        <dbReference type="EMBL" id="CRK91052.1"/>
    </source>
</evidence>
<protein>
    <submittedName>
        <fullName evidence="7">CLUMA_CG004740, isoform A</fullName>
    </submittedName>
</protein>
<keyword evidence="1" id="KW-0479">Metal-binding</keyword>
<dbReference type="SMART" id="SM00355">
    <property type="entry name" value="ZnF_C2H2"/>
    <property type="match status" value="4"/>
</dbReference>
<evidence type="ECO:0000256" key="4">
    <source>
        <dbReference type="ARBA" id="ARBA00022833"/>
    </source>
</evidence>
<evidence type="ECO:0000256" key="2">
    <source>
        <dbReference type="ARBA" id="ARBA00022737"/>
    </source>
</evidence>
<evidence type="ECO:0000256" key="1">
    <source>
        <dbReference type="ARBA" id="ARBA00022723"/>
    </source>
</evidence>
<dbReference type="AlphaFoldDB" id="A0A1J1HUL0"/>
<keyword evidence="2" id="KW-0677">Repeat</keyword>
<dbReference type="Proteomes" id="UP000183832">
    <property type="component" value="Unassembled WGS sequence"/>
</dbReference>
<gene>
    <name evidence="7" type="ORF">CLUMA_CG004740</name>
</gene>
<dbReference type="PANTHER" id="PTHR24409">
    <property type="entry name" value="ZINC FINGER PROTEIN 142"/>
    <property type="match status" value="1"/>
</dbReference>
<proteinExistence type="predicted"/>
<feature type="domain" description="C2H2-type" evidence="6">
    <location>
        <begin position="114"/>
        <end position="142"/>
    </location>
</feature>
<dbReference type="GO" id="GO:0005634">
    <property type="term" value="C:nucleus"/>
    <property type="evidence" value="ECO:0007669"/>
    <property type="project" value="TreeGrafter"/>
</dbReference>
<dbReference type="Gene3D" id="3.30.160.60">
    <property type="entry name" value="Classic Zinc Finger"/>
    <property type="match status" value="1"/>
</dbReference>
<organism evidence="7 8">
    <name type="scientific">Clunio marinus</name>
    <dbReference type="NCBI Taxonomy" id="568069"/>
    <lineage>
        <taxon>Eukaryota</taxon>
        <taxon>Metazoa</taxon>
        <taxon>Ecdysozoa</taxon>
        <taxon>Arthropoda</taxon>
        <taxon>Hexapoda</taxon>
        <taxon>Insecta</taxon>
        <taxon>Pterygota</taxon>
        <taxon>Neoptera</taxon>
        <taxon>Endopterygota</taxon>
        <taxon>Diptera</taxon>
        <taxon>Nematocera</taxon>
        <taxon>Chironomoidea</taxon>
        <taxon>Chironomidae</taxon>
        <taxon>Clunio</taxon>
    </lineage>
</organism>
<dbReference type="PANTHER" id="PTHR24409:SF438">
    <property type="entry name" value="PLAG1 LIKE ZINC FINGER 2"/>
    <property type="match status" value="1"/>
</dbReference>
<dbReference type="OrthoDB" id="8117402at2759"/>
<keyword evidence="4" id="KW-0862">Zinc</keyword>
<name>A0A1J1HUL0_9DIPT</name>
<dbReference type="EMBL" id="CVRI01000020">
    <property type="protein sequence ID" value="CRK91052.1"/>
    <property type="molecule type" value="Genomic_DNA"/>
</dbReference>
<dbReference type="STRING" id="568069.A0A1J1HUL0"/>
<keyword evidence="3 5" id="KW-0863">Zinc-finger</keyword>
<dbReference type="PROSITE" id="PS50157">
    <property type="entry name" value="ZINC_FINGER_C2H2_2"/>
    <property type="match status" value="2"/>
</dbReference>
<dbReference type="GO" id="GO:0008270">
    <property type="term" value="F:zinc ion binding"/>
    <property type="evidence" value="ECO:0007669"/>
    <property type="project" value="UniProtKB-KW"/>
</dbReference>
<sequence length="170" mass="20105">MVRDHEKIHTRGEIVKADSSMKFVSGCGLLYECPKCLKRLTRVAVDHMAKIHNQHIKNVDNFCFQCKVVVDDYRNHIKRHLSFQCQTCAQFFVSQNKLDKHVEDKHEKNVNRPCPCEQCRATFKTRNHLRSHEMNIHTSSDEKRFSCDICNKRYGFKFEQNIYTHEAVAF</sequence>
<evidence type="ECO:0000256" key="3">
    <source>
        <dbReference type="ARBA" id="ARBA00022771"/>
    </source>
</evidence>
<dbReference type="InterPro" id="IPR013087">
    <property type="entry name" value="Znf_C2H2_type"/>
</dbReference>
<evidence type="ECO:0000256" key="5">
    <source>
        <dbReference type="PROSITE-ProRule" id="PRU00042"/>
    </source>
</evidence>
<feature type="domain" description="C2H2-type" evidence="6">
    <location>
        <begin position="83"/>
        <end position="111"/>
    </location>
</feature>
<dbReference type="GO" id="GO:0000977">
    <property type="term" value="F:RNA polymerase II transcription regulatory region sequence-specific DNA binding"/>
    <property type="evidence" value="ECO:0007669"/>
    <property type="project" value="TreeGrafter"/>
</dbReference>
<keyword evidence="8" id="KW-1185">Reference proteome</keyword>
<evidence type="ECO:0000313" key="8">
    <source>
        <dbReference type="Proteomes" id="UP000183832"/>
    </source>
</evidence>
<dbReference type="PROSITE" id="PS00028">
    <property type="entry name" value="ZINC_FINGER_C2H2_1"/>
    <property type="match status" value="2"/>
</dbReference>
<dbReference type="GO" id="GO:0000981">
    <property type="term" value="F:DNA-binding transcription factor activity, RNA polymerase II-specific"/>
    <property type="evidence" value="ECO:0007669"/>
    <property type="project" value="TreeGrafter"/>
</dbReference>
<dbReference type="SUPFAM" id="SSF57667">
    <property type="entry name" value="beta-beta-alpha zinc fingers"/>
    <property type="match status" value="1"/>
</dbReference>
<evidence type="ECO:0000259" key="6">
    <source>
        <dbReference type="PROSITE" id="PS50157"/>
    </source>
</evidence>
<dbReference type="InterPro" id="IPR036236">
    <property type="entry name" value="Znf_C2H2_sf"/>
</dbReference>
<reference evidence="7 8" key="1">
    <citation type="submission" date="2015-04" db="EMBL/GenBank/DDBJ databases">
        <authorList>
            <person name="Syromyatnikov M.Y."/>
            <person name="Popov V.N."/>
        </authorList>
    </citation>
    <scope>NUCLEOTIDE SEQUENCE [LARGE SCALE GENOMIC DNA]</scope>
</reference>